<evidence type="ECO:0000256" key="1">
    <source>
        <dbReference type="SAM" id="MobiDB-lite"/>
    </source>
</evidence>
<dbReference type="Proteomes" id="UP001500503">
    <property type="component" value="Unassembled WGS sequence"/>
</dbReference>
<keyword evidence="3" id="KW-1185">Reference proteome</keyword>
<organism evidence="2 3">
    <name type="scientific">Actinoallomurus oryzae</name>
    <dbReference type="NCBI Taxonomy" id="502180"/>
    <lineage>
        <taxon>Bacteria</taxon>
        <taxon>Bacillati</taxon>
        <taxon>Actinomycetota</taxon>
        <taxon>Actinomycetes</taxon>
        <taxon>Streptosporangiales</taxon>
        <taxon>Thermomonosporaceae</taxon>
        <taxon>Actinoallomurus</taxon>
    </lineage>
</organism>
<accession>A0ABP8QKR6</accession>
<reference evidence="3" key="1">
    <citation type="journal article" date="2019" name="Int. J. Syst. Evol. Microbiol.">
        <title>The Global Catalogue of Microorganisms (GCM) 10K type strain sequencing project: providing services to taxonomists for standard genome sequencing and annotation.</title>
        <authorList>
            <consortium name="The Broad Institute Genomics Platform"/>
            <consortium name="The Broad Institute Genome Sequencing Center for Infectious Disease"/>
            <person name="Wu L."/>
            <person name="Ma J."/>
        </authorList>
    </citation>
    <scope>NUCLEOTIDE SEQUENCE [LARGE SCALE GENOMIC DNA]</scope>
    <source>
        <strain evidence="3">JCM 17933</strain>
    </source>
</reference>
<protein>
    <submittedName>
        <fullName evidence="2">Uncharacterized protein</fullName>
    </submittedName>
</protein>
<feature type="compositionally biased region" description="Acidic residues" evidence="1">
    <location>
        <begin position="65"/>
        <end position="88"/>
    </location>
</feature>
<evidence type="ECO:0000313" key="2">
    <source>
        <dbReference type="EMBL" id="GAA4504776.1"/>
    </source>
</evidence>
<feature type="region of interest" description="Disordered" evidence="1">
    <location>
        <begin position="62"/>
        <end position="95"/>
    </location>
</feature>
<evidence type="ECO:0000313" key="3">
    <source>
        <dbReference type="Proteomes" id="UP001500503"/>
    </source>
</evidence>
<comment type="caution">
    <text evidence="2">The sequence shown here is derived from an EMBL/GenBank/DDBJ whole genome shotgun (WGS) entry which is preliminary data.</text>
</comment>
<sequence length="171" mass="18233">MATKDDLLRGAEEIGAAVEQHARALAESPDDAKAVIAAVNRLRTAAITYVVNAGELTGWGNPFSDLEDELEEEAEETAADDSGEESGDDSGAPPSVVKVEASYLVRVNDAEAARRHLAERGAAQEYSAEVSAAVTTDVVTDLFLADGWSPHQYGEEIIEVLEEKWSCGPDE</sequence>
<proteinExistence type="predicted"/>
<dbReference type="RefSeq" id="WP_345469443.1">
    <property type="nucleotide sequence ID" value="NZ_BAABHF010000035.1"/>
</dbReference>
<name>A0ABP8QKR6_9ACTN</name>
<dbReference type="EMBL" id="BAABHF010000035">
    <property type="protein sequence ID" value="GAA4504776.1"/>
    <property type="molecule type" value="Genomic_DNA"/>
</dbReference>
<gene>
    <name evidence="2" type="ORF">GCM10023191_059670</name>
</gene>